<sequence>MNLDFESDWLRLREPLDEAARAVGLAWAFGRVLPAHPMIIDLGAGTGSNVRQLAMKLGRGEQDWTLIEKDRKLLAKAPGEIGRWADRNGWEHKEQRRAYMITCDDMAVRVEMRSFDLAQDPAELGLNQYDGITAKALFDLVSLPWLDRFVKELASCGFPPLLVTLTVDGRVEFSIADEDDGFVLDLFHTHMGRAKGLGGPALGPAAPQALANALTGAGYKVETAQADWKIGPKQIAAHLAMIAGYEKAAKEQDPGNSARIAAWADRRRTLASEQGARLMVGHQDLLAKR</sequence>
<name>A0A2K9NCF7_9PROT</name>
<reference evidence="1 2" key="1">
    <citation type="submission" date="2017-12" db="EMBL/GenBank/DDBJ databases">
        <title>Genomes of bacteria within cyanobacterial aggregates.</title>
        <authorList>
            <person name="Cai H."/>
        </authorList>
    </citation>
    <scope>NUCLEOTIDE SEQUENCE [LARGE SCALE GENOMIC DNA]</scope>
    <source>
        <strain evidence="1 2">TH16</strain>
    </source>
</reference>
<dbReference type="KEGG" id="ncb:C0V82_11670"/>
<accession>A0A2K9NCF7</accession>
<dbReference type="Proteomes" id="UP000234752">
    <property type="component" value="Chromosome eg_1"/>
</dbReference>
<gene>
    <name evidence="1" type="ORF">C0V82_11670</name>
</gene>
<proteinExistence type="predicted"/>
<dbReference type="Gene3D" id="3.40.50.150">
    <property type="entry name" value="Vaccinia Virus protein VP39"/>
    <property type="match status" value="1"/>
</dbReference>
<keyword evidence="2" id="KW-1185">Reference proteome</keyword>
<organism evidence="1 2">
    <name type="scientific">Niveispirillum cyanobacteriorum</name>
    <dbReference type="NCBI Taxonomy" id="1612173"/>
    <lineage>
        <taxon>Bacteria</taxon>
        <taxon>Pseudomonadati</taxon>
        <taxon>Pseudomonadota</taxon>
        <taxon>Alphaproteobacteria</taxon>
        <taxon>Rhodospirillales</taxon>
        <taxon>Azospirillaceae</taxon>
        <taxon>Niveispirillum</taxon>
    </lineage>
</organism>
<dbReference type="OrthoDB" id="7273451at2"/>
<dbReference type="RefSeq" id="WP_102112492.1">
    <property type="nucleotide sequence ID" value="NZ_BMGN01000008.1"/>
</dbReference>
<dbReference type="AlphaFoldDB" id="A0A2K9NCF7"/>
<evidence type="ECO:0000313" key="1">
    <source>
        <dbReference type="EMBL" id="AUN30821.1"/>
    </source>
</evidence>
<dbReference type="SUPFAM" id="SSF53335">
    <property type="entry name" value="S-adenosyl-L-methionine-dependent methyltransferases"/>
    <property type="match status" value="1"/>
</dbReference>
<evidence type="ECO:0000313" key="2">
    <source>
        <dbReference type="Proteomes" id="UP000234752"/>
    </source>
</evidence>
<dbReference type="EMBL" id="CP025611">
    <property type="protein sequence ID" value="AUN30821.1"/>
    <property type="molecule type" value="Genomic_DNA"/>
</dbReference>
<protein>
    <submittedName>
        <fullName evidence="1">Uncharacterized protein</fullName>
    </submittedName>
</protein>
<dbReference type="InterPro" id="IPR029063">
    <property type="entry name" value="SAM-dependent_MTases_sf"/>
</dbReference>